<proteinExistence type="predicted"/>
<evidence type="ECO:0000313" key="3">
    <source>
        <dbReference type="Proteomes" id="UP000052978"/>
    </source>
</evidence>
<name>S7Q7H6_MYOBR</name>
<protein>
    <submittedName>
        <fullName evidence="2">Uncharacterized protein</fullName>
    </submittedName>
</protein>
<dbReference type="Proteomes" id="UP000052978">
    <property type="component" value="Unassembled WGS sequence"/>
</dbReference>
<organism evidence="2 3">
    <name type="scientific">Myotis brandtii</name>
    <name type="common">Brandt's bat</name>
    <dbReference type="NCBI Taxonomy" id="109478"/>
    <lineage>
        <taxon>Eukaryota</taxon>
        <taxon>Metazoa</taxon>
        <taxon>Chordata</taxon>
        <taxon>Craniata</taxon>
        <taxon>Vertebrata</taxon>
        <taxon>Euteleostomi</taxon>
        <taxon>Mammalia</taxon>
        <taxon>Eutheria</taxon>
        <taxon>Laurasiatheria</taxon>
        <taxon>Chiroptera</taxon>
        <taxon>Yangochiroptera</taxon>
        <taxon>Vespertilionidae</taxon>
        <taxon>Myotis</taxon>
    </lineage>
</organism>
<keyword evidence="3" id="KW-1185">Reference proteome</keyword>
<dbReference type="EMBL" id="KE164303">
    <property type="protein sequence ID" value="EPQ16807.1"/>
    <property type="molecule type" value="Genomic_DNA"/>
</dbReference>
<sequence length="126" mass="13845">MNREMAMALTELTEVHLVLGHGGELINRNTPGRFPITRGGLRPTLGGQDQAHKADMNGGRAPRLPQSALSHWALEPEPEPGSQPPPDNGTTFQRRDFKPPDTTPSFLLQALVQSEGSYIRKQQLRG</sequence>
<accession>S7Q7H6</accession>
<gene>
    <name evidence="2" type="ORF">D623_10011610</name>
</gene>
<feature type="region of interest" description="Disordered" evidence="1">
    <location>
        <begin position="30"/>
        <end position="104"/>
    </location>
</feature>
<dbReference type="AlphaFoldDB" id="S7Q7H6"/>
<evidence type="ECO:0000313" key="2">
    <source>
        <dbReference type="EMBL" id="EPQ16807.1"/>
    </source>
</evidence>
<evidence type="ECO:0000256" key="1">
    <source>
        <dbReference type="SAM" id="MobiDB-lite"/>
    </source>
</evidence>
<reference evidence="2 3" key="1">
    <citation type="journal article" date="2013" name="Nat. Commun.">
        <title>Genome analysis reveals insights into physiology and longevity of the Brandt's bat Myotis brandtii.</title>
        <authorList>
            <person name="Seim I."/>
            <person name="Fang X."/>
            <person name="Xiong Z."/>
            <person name="Lobanov A.V."/>
            <person name="Huang Z."/>
            <person name="Ma S."/>
            <person name="Feng Y."/>
            <person name="Turanov A.A."/>
            <person name="Zhu Y."/>
            <person name="Lenz T.L."/>
            <person name="Gerashchenko M.V."/>
            <person name="Fan D."/>
            <person name="Hee Yim S."/>
            <person name="Yao X."/>
            <person name="Jordan D."/>
            <person name="Xiong Y."/>
            <person name="Ma Y."/>
            <person name="Lyapunov A.N."/>
            <person name="Chen G."/>
            <person name="Kulakova O.I."/>
            <person name="Sun Y."/>
            <person name="Lee S.G."/>
            <person name="Bronson R.T."/>
            <person name="Moskalev A.A."/>
            <person name="Sunyaev S.R."/>
            <person name="Zhang G."/>
            <person name="Krogh A."/>
            <person name="Wang J."/>
            <person name="Gladyshev V.N."/>
        </authorList>
    </citation>
    <scope>NUCLEOTIDE SEQUENCE [LARGE SCALE GENOMIC DNA]</scope>
</reference>